<evidence type="ECO:0000256" key="1">
    <source>
        <dbReference type="ARBA" id="ARBA00022603"/>
    </source>
</evidence>
<sequence length="216" mass="23408">MNEPDTHLAYWDGIGATKTFTHPLAPDWLAELDRGARVLDYGCGYGRLMGELGSLGFTDVSGADLSPALVERGRGLLPGLRFDVLEAPPRLARPDAGLDLVLLFAVLTCVPDAGDQRAMIAELHRVLAPGGLLYVSDVLLQQDARNRTRYAAHAERSGAPYGVFATGDGALVRHHEIGHLRELLGEFELVRERRLDVATMNGNTVEAVQLLLCKGD</sequence>
<dbReference type="PANTHER" id="PTHR43464">
    <property type="entry name" value="METHYLTRANSFERASE"/>
    <property type="match status" value="1"/>
</dbReference>
<gene>
    <name evidence="4" type="ORF">FHX73_13327</name>
</gene>
<protein>
    <submittedName>
        <fullName evidence="4">Methyltransferase family protein</fullName>
    </submittedName>
</protein>
<keyword evidence="3" id="KW-0949">S-adenosyl-L-methionine</keyword>
<dbReference type="CDD" id="cd02440">
    <property type="entry name" value="AdoMet_MTases"/>
    <property type="match status" value="1"/>
</dbReference>
<evidence type="ECO:0000256" key="3">
    <source>
        <dbReference type="ARBA" id="ARBA00022691"/>
    </source>
</evidence>
<accession>A0A561TT37</accession>
<dbReference type="GO" id="GO:0032259">
    <property type="term" value="P:methylation"/>
    <property type="evidence" value="ECO:0007669"/>
    <property type="project" value="UniProtKB-KW"/>
</dbReference>
<keyword evidence="2 4" id="KW-0808">Transferase</keyword>
<dbReference type="OrthoDB" id="9808140at2"/>
<comment type="caution">
    <text evidence="4">The sequence shown here is derived from an EMBL/GenBank/DDBJ whole genome shotgun (WGS) entry which is preliminary data.</text>
</comment>
<dbReference type="Proteomes" id="UP000317940">
    <property type="component" value="Unassembled WGS sequence"/>
</dbReference>
<dbReference type="RefSeq" id="WP_145909497.1">
    <property type="nucleotide sequence ID" value="NZ_BAAAMZ010000001.1"/>
</dbReference>
<dbReference type="Gene3D" id="3.40.50.150">
    <property type="entry name" value="Vaccinia Virus protein VP39"/>
    <property type="match status" value="1"/>
</dbReference>
<evidence type="ECO:0000313" key="5">
    <source>
        <dbReference type="Proteomes" id="UP000317940"/>
    </source>
</evidence>
<evidence type="ECO:0000313" key="4">
    <source>
        <dbReference type="EMBL" id="TWF90283.1"/>
    </source>
</evidence>
<name>A0A561TT37_9ACTN</name>
<evidence type="ECO:0000256" key="2">
    <source>
        <dbReference type="ARBA" id="ARBA00022679"/>
    </source>
</evidence>
<dbReference type="PANTHER" id="PTHR43464:SF19">
    <property type="entry name" value="UBIQUINONE BIOSYNTHESIS O-METHYLTRANSFERASE, MITOCHONDRIAL"/>
    <property type="match status" value="1"/>
</dbReference>
<dbReference type="Pfam" id="PF13489">
    <property type="entry name" value="Methyltransf_23"/>
    <property type="match status" value="1"/>
</dbReference>
<dbReference type="AlphaFoldDB" id="A0A561TT37"/>
<dbReference type="GO" id="GO:0008168">
    <property type="term" value="F:methyltransferase activity"/>
    <property type="evidence" value="ECO:0007669"/>
    <property type="project" value="UniProtKB-KW"/>
</dbReference>
<keyword evidence="5" id="KW-1185">Reference proteome</keyword>
<dbReference type="InterPro" id="IPR029063">
    <property type="entry name" value="SAM-dependent_MTases_sf"/>
</dbReference>
<dbReference type="EMBL" id="VIWT01000003">
    <property type="protein sequence ID" value="TWF90283.1"/>
    <property type="molecule type" value="Genomic_DNA"/>
</dbReference>
<reference evidence="4 5" key="1">
    <citation type="submission" date="2019-06" db="EMBL/GenBank/DDBJ databases">
        <title>Sequencing the genomes of 1000 actinobacteria strains.</title>
        <authorList>
            <person name="Klenk H.-P."/>
        </authorList>
    </citation>
    <scope>NUCLEOTIDE SEQUENCE [LARGE SCALE GENOMIC DNA]</scope>
    <source>
        <strain evidence="4 5">DSM 44826</strain>
    </source>
</reference>
<organism evidence="4 5">
    <name type="scientific">Kitasatospora viridis</name>
    <dbReference type="NCBI Taxonomy" id="281105"/>
    <lineage>
        <taxon>Bacteria</taxon>
        <taxon>Bacillati</taxon>
        <taxon>Actinomycetota</taxon>
        <taxon>Actinomycetes</taxon>
        <taxon>Kitasatosporales</taxon>
        <taxon>Streptomycetaceae</taxon>
        <taxon>Kitasatospora</taxon>
    </lineage>
</organism>
<proteinExistence type="predicted"/>
<dbReference type="SUPFAM" id="SSF53335">
    <property type="entry name" value="S-adenosyl-L-methionine-dependent methyltransferases"/>
    <property type="match status" value="1"/>
</dbReference>
<keyword evidence="1 4" id="KW-0489">Methyltransferase</keyword>